<dbReference type="Proteomes" id="UP000784294">
    <property type="component" value="Unassembled WGS sequence"/>
</dbReference>
<dbReference type="EMBL" id="CAAALY010056421">
    <property type="protein sequence ID" value="VEL22439.1"/>
    <property type="molecule type" value="Genomic_DNA"/>
</dbReference>
<keyword evidence="2" id="KW-1185">Reference proteome</keyword>
<proteinExistence type="predicted"/>
<dbReference type="Gene3D" id="3.30.200.20">
    <property type="entry name" value="Phosphorylase Kinase, domain 1"/>
    <property type="match status" value="1"/>
</dbReference>
<evidence type="ECO:0000313" key="1">
    <source>
        <dbReference type="EMBL" id="VEL22439.1"/>
    </source>
</evidence>
<reference evidence="1" key="1">
    <citation type="submission" date="2018-11" db="EMBL/GenBank/DDBJ databases">
        <authorList>
            <consortium name="Pathogen Informatics"/>
        </authorList>
    </citation>
    <scope>NUCLEOTIDE SEQUENCE</scope>
</reference>
<evidence type="ECO:0000313" key="2">
    <source>
        <dbReference type="Proteomes" id="UP000784294"/>
    </source>
</evidence>
<sequence>MLPLPPLPPPSSTKPLLQSHQLVSQRRLPPIATLAAEVVSDCLGERNLQQPPYLAQAAMPLGISAPASGTLITTSPVAASTIARALATGKAEELAEPALVHASSQQSAHLVSNIKSGNAFIQAQATSIPALAPLPEIVGTGVPANVISNPTAAGVAISTSVTSCHGPAMTPRRRTGSHKLTDSQVYERLKQLVSKGDPFSKYKLVEKIGQGSVALFGCYK</sequence>
<accession>A0A3S5FE15</accession>
<comment type="caution">
    <text evidence="1">The sequence shown here is derived from an EMBL/GenBank/DDBJ whole genome shotgun (WGS) entry which is preliminary data.</text>
</comment>
<dbReference type="AlphaFoldDB" id="A0A3S5FE15"/>
<name>A0A3S5FE15_9PLAT</name>
<protein>
    <submittedName>
        <fullName evidence="1">Uncharacterized protein</fullName>
    </submittedName>
</protein>
<gene>
    <name evidence="1" type="ORF">PXEA_LOCUS15879</name>
</gene>
<organism evidence="1 2">
    <name type="scientific">Protopolystoma xenopodis</name>
    <dbReference type="NCBI Taxonomy" id="117903"/>
    <lineage>
        <taxon>Eukaryota</taxon>
        <taxon>Metazoa</taxon>
        <taxon>Spiralia</taxon>
        <taxon>Lophotrochozoa</taxon>
        <taxon>Platyhelminthes</taxon>
        <taxon>Monogenea</taxon>
        <taxon>Polyopisthocotylea</taxon>
        <taxon>Polystomatidea</taxon>
        <taxon>Polystomatidae</taxon>
        <taxon>Protopolystoma</taxon>
    </lineage>
</organism>
<dbReference type="OrthoDB" id="6286998at2759"/>